<dbReference type="AlphaFoldDB" id="A0A6S7K4W0"/>
<proteinExistence type="predicted"/>
<sequence>MKFALFEFTEDSSCAVGERNWIVDENKVEILPNDEVVMSWPKPTNYTKWSNKNGAKALNESETVDNTKHAAKVLKFSDDFTDIRGSMNTYVLTGRTKTPTWGRGQRQTKRNIRYSEDNVQSAVV</sequence>
<accession>A0A6S7K4W0</accession>
<feature type="non-terminal residue" evidence="1">
    <location>
        <position position="1"/>
    </location>
</feature>
<dbReference type="EMBL" id="CACRXK020025461">
    <property type="protein sequence ID" value="CAB4039487.1"/>
    <property type="molecule type" value="Genomic_DNA"/>
</dbReference>
<evidence type="ECO:0000313" key="1">
    <source>
        <dbReference type="EMBL" id="CAB4039487.1"/>
    </source>
</evidence>
<protein>
    <submittedName>
        <fullName evidence="1">Uncharacterized protein</fullName>
    </submittedName>
</protein>
<comment type="caution">
    <text evidence="1">The sequence shown here is derived from an EMBL/GenBank/DDBJ whole genome shotgun (WGS) entry which is preliminary data.</text>
</comment>
<keyword evidence="2" id="KW-1185">Reference proteome</keyword>
<gene>
    <name evidence="1" type="ORF">PACLA_8A081385</name>
</gene>
<organism evidence="1 2">
    <name type="scientific">Paramuricea clavata</name>
    <name type="common">Red gorgonian</name>
    <name type="synonym">Violescent sea-whip</name>
    <dbReference type="NCBI Taxonomy" id="317549"/>
    <lineage>
        <taxon>Eukaryota</taxon>
        <taxon>Metazoa</taxon>
        <taxon>Cnidaria</taxon>
        <taxon>Anthozoa</taxon>
        <taxon>Octocorallia</taxon>
        <taxon>Malacalcyonacea</taxon>
        <taxon>Plexauridae</taxon>
        <taxon>Paramuricea</taxon>
    </lineage>
</organism>
<dbReference type="Proteomes" id="UP001152795">
    <property type="component" value="Unassembled WGS sequence"/>
</dbReference>
<reference evidence="1" key="1">
    <citation type="submission" date="2020-04" db="EMBL/GenBank/DDBJ databases">
        <authorList>
            <person name="Alioto T."/>
            <person name="Alioto T."/>
            <person name="Gomez Garrido J."/>
        </authorList>
    </citation>
    <scope>NUCLEOTIDE SEQUENCE</scope>
    <source>
        <strain evidence="1">A484AB</strain>
    </source>
</reference>
<name>A0A6S7K4W0_PARCT</name>
<evidence type="ECO:0000313" key="2">
    <source>
        <dbReference type="Proteomes" id="UP001152795"/>
    </source>
</evidence>